<organism evidence="4 5">
    <name type="scientific">Mizuhopecten yessoensis</name>
    <name type="common">Japanese scallop</name>
    <name type="synonym">Patinopecten yessoensis</name>
    <dbReference type="NCBI Taxonomy" id="6573"/>
    <lineage>
        <taxon>Eukaryota</taxon>
        <taxon>Metazoa</taxon>
        <taxon>Spiralia</taxon>
        <taxon>Lophotrochozoa</taxon>
        <taxon>Mollusca</taxon>
        <taxon>Bivalvia</taxon>
        <taxon>Autobranchia</taxon>
        <taxon>Pteriomorphia</taxon>
        <taxon>Pectinida</taxon>
        <taxon>Pectinoidea</taxon>
        <taxon>Pectinidae</taxon>
        <taxon>Mizuhopecten</taxon>
    </lineage>
</organism>
<evidence type="ECO:0000256" key="2">
    <source>
        <dbReference type="SAM" id="Phobius"/>
    </source>
</evidence>
<evidence type="ECO:0000313" key="5">
    <source>
        <dbReference type="Proteomes" id="UP000242188"/>
    </source>
</evidence>
<keyword evidence="2" id="KW-1133">Transmembrane helix</keyword>
<feature type="transmembrane region" description="Helical" evidence="2">
    <location>
        <begin position="58"/>
        <end position="83"/>
    </location>
</feature>
<keyword evidence="3" id="KW-0732">Signal</keyword>
<feature type="region of interest" description="Disordered" evidence="1">
    <location>
        <begin position="99"/>
        <end position="121"/>
    </location>
</feature>
<protein>
    <submittedName>
        <fullName evidence="4">Uncharacterized protein</fullName>
    </submittedName>
</protein>
<dbReference type="EMBL" id="NEDP02003345">
    <property type="protein sequence ID" value="OWF48962.1"/>
    <property type="molecule type" value="Genomic_DNA"/>
</dbReference>
<feature type="chain" id="PRO_5012080879" evidence="3">
    <location>
        <begin position="19"/>
        <end position="128"/>
    </location>
</feature>
<keyword evidence="5" id="KW-1185">Reference proteome</keyword>
<reference evidence="4 5" key="1">
    <citation type="journal article" date="2017" name="Nat. Ecol. Evol.">
        <title>Scallop genome provides insights into evolution of bilaterian karyotype and development.</title>
        <authorList>
            <person name="Wang S."/>
            <person name="Zhang J."/>
            <person name="Jiao W."/>
            <person name="Li J."/>
            <person name="Xun X."/>
            <person name="Sun Y."/>
            <person name="Guo X."/>
            <person name="Huan P."/>
            <person name="Dong B."/>
            <person name="Zhang L."/>
            <person name="Hu X."/>
            <person name="Sun X."/>
            <person name="Wang J."/>
            <person name="Zhao C."/>
            <person name="Wang Y."/>
            <person name="Wang D."/>
            <person name="Huang X."/>
            <person name="Wang R."/>
            <person name="Lv J."/>
            <person name="Li Y."/>
            <person name="Zhang Z."/>
            <person name="Liu B."/>
            <person name="Lu W."/>
            <person name="Hui Y."/>
            <person name="Liang J."/>
            <person name="Zhou Z."/>
            <person name="Hou R."/>
            <person name="Li X."/>
            <person name="Liu Y."/>
            <person name="Li H."/>
            <person name="Ning X."/>
            <person name="Lin Y."/>
            <person name="Zhao L."/>
            <person name="Xing Q."/>
            <person name="Dou J."/>
            <person name="Li Y."/>
            <person name="Mao J."/>
            <person name="Guo H."/>
            <person name="Dou H."/>
            <person name="Li T."/>
            <person name="Mu C."/>
            <person name="Jiang W."/>
            <person name="Fu Q."/>
            <person name="Fu X."/>
            <person name="Miao Y."/>
            <person name="Liu J."/>
            <person name="Yu Q."/>
            <person name="Li R."/>
            <person name="Liao H."/>
            <person name="Li X."/>
            <person name="Kong Y."/>
            <person name="Jiang Z."/>
            <person name="Chourrout D."/>
            <person name="Li R."/>
            <person name="Bao Z."/>
        </authorList>
    </citation>
    <scope>NUCLEOTIDE SEQUENCE [LARGE SCALE GENOMIC DNA]</scope>
    <source>
        <strain evidence="4 5">PY_sf001</strain>
    </source>
</reference>
<evidence type="ECO:0000256" key="3">
    <source>
        <dbReference type="SAM" id="SignalP"/>
    </source>
</evidence>
<evidence type="ECO:0000313" key="4">
    <source>
        <dbReference type="EMBL" id="OWF48962.1"/>
    </source>
</evidence>
<dbReference type="AlphaFoldDB" id="A0A210QJP1"/>
<keyword evidence="2" id="KW-0812">Transmembrane</keyword>
<feature type="signal peptide" evidence="3">
    <location>
        <begin position="1"/>
        <end position="18"/>
    </location>
</feature>
<accession>A0A210QJP1</accession>
<comment type="caution">
    <text evidence="4">The sequence shown here is derived from an EMBL/GenBank/DDBJ whole genome shotgun (WGS) entry which is preliminary data.</text>
</comment>
<keyword evidence="2" id="KW-0472">Membrane</keyword>
<proteinExistence type="predicted"/>
<evidence type="ECO:0000256" key="1">
    <source>
        <dbReference type="SAM" id="MobiDB-lite"/>
    </source>
</evidence>
<name>A0A210QJP1_MIZYE</name>
<gene>
    <name evidence="4" type="ORF">KP79_PYT12429</name>
</gene>
<dbReference type="Proteomes" id="UP000242188">
    <property type="component" value="Unassembled WGS sequence"/>
</dbReference>
<sequence>MWYEVLLWSGFLILPLNAGISFGGTYCVIHTCTGLNEVYCDSGCCTDDGVGRCCPNTMMVVVGTIFGTLLMVMVLAAVIVICLRRNRRKLHALNKYMDQQTQTLSKPPGPSDINRPAPSLPPEALLNI</sequence>